<dbReference type="EMBL" id="LCWV01000004">
    <property type="protein sequence ID" value="PWI73990.1"/>
    <property type="molecule type" value="Genomic_DNA"/>
</dbReference>
<sequence length="286" mass="30543">MPRIRGVCLRASHELDYVWSLLDWQAMHLGRRQEIVLNTARALLAGWPAAASPPAVRHLAQTVHWRRLSAHRAPHKAAIHFVAAMADDLASTPKKEPTAAEAMFFFAIVKHTKNKADIDWSAVADEQGFKNAEVAKVRFGQIKRKLGISTNAADSPGSATTTARATPKRATPKKPATPKKTPGSTAGTPSKVQKSTGRTGTKGRGRAATAAAAAAAVKKEESDNDAADGGDDDDDETIIEGGGTKSTVKSEAYEGTASQFEEEMKSIMRSREGAEAEAEGETEDPF</sequence>
<feature type="region of interest" description="Disordered" evidence="1">
    <location>
        <begin position="150"/>
        <end position="286"/>
    </location>
</feature>
<feature type="compositionally biased region" description="Polar residues" evidence="1">
    <location>
        <begin position="183"/>
        <end position="195"/>
    </location>
</feature>
<accession>A0A2U3EHS1</accession>
<evidence type="ECO:0000259" key="2">
    <source>
        <dbReference type="Pfam" id="PF22980"/>
    </source>
</evidence>
<evidence type="ECO:0000256" key="1">
    <source>
        <dbReference type="SAM" id="MobiDB-lite"/>
    </source>
</evidence>
<feature type="compositionally biased region" description="Basic and acidic residues" evidence="1">
    <location>
        <begin position="262"/>
        <end position="274"/>
    </location>
</feature>
<comment type="caution">
    <text evidence="3">The sequence shown here is derived from an EMBL/GenBank/DDBJ whole genome shotgun (WGS) entry which is preliminary data.</text>
</comment>
<dbReference type="Pfam" id="PF22980">
    <property type="entry name" value="Myb_DNA-bind_8"/>
    <property type="match status" value="1"/>
</dbReference>
<feature type="domain" description="Myb-like DNA-binding" evidence="2">
    <location>
        <begin position="101"/>
        <end position="147"/>
    </location>
</feature>
<proteinExistence type="predicted"/>
<feature type="compositionally biased region" description="Acidic residues" evidence="1">
    <location>
        <begin position="275"/>
        <end position="286"/>
    </location>
</feature>
<gene>
    <name evidence="3" type="ORF">PCL_09266</name>
</gene>
<dbReference type="InterPro" id="IPR054505">
    <property type="entry name" value="Myb_DNA-bind_8"/>
</dbReference>
<name>A0A2U3EHS1_PURLI</name>
<reference evidence="3 4" key="1">
    <citation type="journal article" date="2016" name="Front. Microbiol.">
        <title>Genome and transcriptome sequences reveal the specific parasitism of the nematophagous Purpureocillium lilacinum 36-1.</title>
        <authorList>
            <person name="Xie J."/>
            <person name="Li S."/>
            <person name="Mo C."/>
            <person name="Xiao X."/>
            <person name="Peng D."/>
            <person name="Wang G."/>
            <person name="Xiao Y."/>
        </authorList>
    </citation>
    <scope>NUCLEOTIDE SEQUENCE [LARGE SCALE GENOMIC DNA]</scope>
    <source>
        <strain evidence="3 4">36-1</strain>
    </source>
</reference>
<protein>
    <recommendedName>
        <fullName evidence="2">Myb-like DNA-binding domain-containing protein</fullName>
    </recommendedName>
</protein>
<dbReference type="Proteomes" id="UP000245956">
    <property type="component" value="Unassembled WGS sequence"/>
</dbReference>
<evidence type="ECO:0000313" key="3">
    <source>
        <dbReference type="EMBL" id="PWI73990.1"/>
    </source>
</evidence>
<evidence type="ECO:0000313" key="4">
    <source>
        <dbReference type="Proteomes" id="UP000245956"/>
    </source>
</evidence>
<organism evidence="3 4">
    <name type="scientific">Purpureocillium lilacinum</name>
    <name type="common">Paecilomyces lilacinus</name>
    <dbReference type="NCBI Taxonomy" id="33203"/>
    <lineage>
        <taxon>Eukaryota</taxon>
        <taxon>Fungi</taxon>
        <taxon>Dikarya</taxon>
        <taxon>Ascomycota</taxon>
        <taxon>Pezizomycotina</taxon>
        <taxon>Sordariomycetes</taxon>
        <taxon>Hypocreomycetidae</taxon>
        <taxon>Hypocreales</taxon>
        <taxon>Ophiocordycipitaceae</taxon>
        <taxon>Purpureocillium</taxon>
    </lineage>
</organism>
<dbReference type="AlphaFoldDB" id="A0A2U3EHS1"/>
<feature type="compositionally biased region" description="Acidic residues" evidence="1">
    <location>
        <begin position="222"/>
        <end position="238"/>
    </location>
</feature>
<feature type="compositionally biased region" description="Low complexity" evidence="1">
    <location>
        <begin position="206"/>
        <end position="216"/>
    </location>
</feature>